<gene>
    <name evidence="2" type="ORF">BUALT_Bualt08G0000400</name>
</gene>
<name>A0AAV6X945_9LAMI</name>
<proteinExistence type="predicted"/>
<dbReference type="PANTHER" id="PTHR33144">
    <property type="entry name" value="OS10G0409366 PROTEIN-RELATED"/>
    <property type="match status" value="1"/>
</dbReference>
<comment type="caution">
    <text evidence="2">The sequence shown here is derived from an EMBL/GenBank/DDBJ whole genome shotgun (WGS) entry which is preliminary data.</text>
</comment>
<dbReference type="AlphaFoldDB" id="A0AAV6X945"/>
<evidence type="ECO:0000256" key="1">
    <source>
        <dbReference type="SAM" id="Coils"/>
    </source>
</evidence>
<keyword evidence="1" id="KW-0175">Coiled coil</keyword>
<evidence type="ECO:0000313" key="3">
    <source>
        <dbReference type="Proteomes" id="UP000826271"/>
    </source>
</evidence>
<accession>A0AAV6X945</accession>
<reference evidence="2" key="1">
    <citation type="submission" date="2019-10" db="EMBL/GenBank/DDBJ databases">
        <authorList>
            <person name="Zhang R."/>
            <person name="Pan Y."/>
            <person name="Wang J."/>
            <person name="Ma R."/>
            <person name="Yu S."/>
        </authorList>
    </citation>
    <scope>NUCLEOTIDE SEQUENCE</scope>
    <source>
        <strain evidence="2">LA-IB0</strain>
        <tissue evidence="2">Leaf</tissue>
    </source>
</reference>
<feature type="coiled-coil region" evidence="1">
    <location>
        <begin position="193"/>
        <end position="231"/>
    </location>
</feature>
<organism evidence="2 3">
    <name type="scientific">Buddleja alternifolia</name>
    <dbReference type="NCBI Taxonomy" id="168488"/>
    <lineage>
        <taxon>Eukaryota</taxon>
        <taxon>Viridiplantae</taxon>
        <taxon>Streptophyta</taxon>
        <taxon>Embryophyta</taxon>
        <taxon>Tracheophyta</taxon>
        <taxon>Spermatophyta</taxon>
        <taxon>Magnoliopsida</taxon>
        <taxon>eudicotyledons</taxon>
        <taxon>Gunneridae</taxon>
        <taxon>Pentapetalae</taxon>
        <taxon>asterids</taxon>
        <taxon>lamiids</taxon>
        <taxon>Lamiales</taxon>
        <taxon>Scrophulariaceae</taxon>
        <taxon>Buddlejeae</taxon>
        <taxon>Buddleja</taxon>
    </lineage>
</organism>
<dbReference type="Proteomes" id="UP000826271">
    <property type="component" value="Unassembled WGS sequence"/>
</dbReference>
<dbReference type="InterPro" id="IPR004252">
    <property type="entry name" value="Probable_transposase_24"/>
</dbReference>
<evidence type="ECO:0008006" key="4">
    <source>
        <dbReference type="Google" id="ProtNLM"/>
    </source>
</evidence>
<evidence type="ECO:0000313" key="2">
    <source>
        <dbReference type="EMBL" id="KAG8377172.1"/>
    </source>
</evidence>
<sequence length="371" mass="43294">MAWVDVEFNTTLPPEAKKVVLSDLNGIWRKWKHSIKEDYFLPHLDEEEYLSQLPTDRIELYQWLDLVEYWKDEDVQKIAAKNAKNVCMKECLHRTGRIPFTVLEQAFIIAGVDPINLDIWMESRARGKGLGDDGNTSELYEELAKKPEAKRTREFKEKLFKNAMGENHIRVRHLERIRKRVALAAFASTTYQQQEDKEEMQKFKNEMIEEREKMEQMKDEFSSEKELLLIEKEKMSNLTKKLEMLLSQFPASSHMSHSGQNNCGKSKKQKTVQDYYDNSIKIGTRVHLFCHRIPKSIVAQGVVVDLIGGEKKDRHVFVKVYIEKALIPNEKLLRPYEGARTIGEAIHKCINWEFDDSLMDISVTFLLVIVA</sequence>
<dbReference type="Pfam" id="PF03004">
    <property type="entry name" value="Transposase_24"/>
    <property type="match status" value="1"/>
</dbReference>
<keyword evidence="3" id="KW-1185">Reference proteome</keyword>
<dbReference type="EMBL" id="WHWC01000008">
    <property type="protein sequence ID" value="KAG8377172.1"/>
    <property type="molecule type" value="Genomic_DNA"/>
</dbReference>
<dbReference type="PANTHER" id="PTHR33144:SF52">
    <property type="match status" value="1"/>
</dbReference>
<protein>
    <recommendedName>
        <fullName evidence="4">Transposase</fullName>
    </recommendedName>
</protein>